<evidence type="ECO:0008006" key="2">
    <source>
        <dbReference type="Google" id="ProtNLM"/>
    </source>
</evidence>
<dbReference type="SUPFAM" id="SSF51556">
    <property type="entry name" value="Metallo-dependent hydrolases"/>
    <property type="match status" value="1"/>
</dbReference>
<proteinExistence type="predicted"/>
<dbReference type="InterPro" id="IPR032466">
    <property type="entry name" value="Metal_Hydrolase"/>
</dbReference>
<gene>
    <name evidence="1" type="ORF">SDC9_78823</name>
</gene>
<evidence type="ECO:0000313" key="1">
    <source>
        <dbReference type="EMBL" id="MPM32261.1"/>
    </source>
</evidence>
<dbReference type="InterPro" id="IPR046249">
    <property type="entry name" value="DUF6282"/>
</dbReference>
<dbReference type="AlphaFoldDB" id="A0A644YWM9"/>
<name>A0A644YWM9_9ZZZZ</name>
<reference evidence="1" key="1">
    <citation type="submission" date="2019-08" db="EMBL/GenBank/DDBJ databases">
        <authorList>
            <person name="Kucharzyk K."/>
            <person name="Murdoch R.W."/>
            <person name="Higgins S."/>
            <person name="Loffler F."/>
        </authorList>
    </citation>
    <scope>NUCLEOTIDE SEQUENCE</scope>
</reference>
<comment type="caution">
    <text evidence="1">The sequence shown here is derived from an EMBL/GenBank/DDBJ whole genome shotgun (WGS) entry which is preliminary data.</text>
</comment>
<organism evidence="1">
    <name type="scientific">bioreactor metagenome</name>
    <dbReference type="NCBI Taxonomy" id="1076179"/>
    <lineage>
        <taxon>unclassified sequences</taxon>
        <taxon>metagenomes</taxon>
        <taxon>ecological metagenomes</taxon>
    </lineage>
</organism>
<dbReference type="EMBL" id="VSSQ01006311">
    <property type="protein sequence ID" value="MPM32261.1"/>
    <property type="molecule type" value="Genomic_DNA"/>
</dbReference>
<sequence>MVDREILNGIVDIHVHPGPSVSRRALDIAEMLKEAEAAGYKAFMAKDHYMPTMMPAELAEKHLGHHKTKVLSGLVLNNSMDAFNLEMVETAVLMGAKTIWMPTLSARQGRGDANAHFPGSEYLSIPDAPIYYLKENGELHDDVVQLLRFMALHPEVPLATGHGSVPEINALLEQAFALGVQKIIVNHPFLITRASYGDVRRWAEMGAYIELTASVFEGVLGLDMYPLSLIRDYMNFVPEDRLVICSDCGAWSKRGYFSPVESLYIFINLLIEELGLSVAQIESMGKTTPARLMGLS</sequence>
<dbReference type="Pfam" id="PF19799">
    <property type="entry name" value="DUF6282"/>
    <property type="match status" value="1"/>
</dbReference>
<accession>A0A644YWM9</accession>
<protein>
    <recommendedName>
        <fullName evidence="2">Amidohydrolase-related domain-containing protein</fullName>
    </recommendedName>
</protein>